<name>A0AAN9CET8_9TELE</name>
<evidence type="ECO:0000256" key="2">
    <source>
        <dbReference type="ARBA" id="ARBA00012759"/>
    </source>
</evidence>
<evidence type="ECO:0000256" key="4">
    <source>
        <dbReference type="ARBA" id="ARBA00022670"/>
    </source>
</evidence>
<organism evidence="10 11">
    <name type="scientific">Phoxinus phoxinus</name>
    <name type="common">Eurasian minnow</name>
    <dbReference type="NCBI Taxonomy" id="58324"/>
    <lineage>
        <taxon>Eukaryota</taxon>
        <taxon>Metazoa</taxon>
        <taxon>Chordata</taxon>
        <taxon>Craniata</taxon>
        <taxon>Vertebrata</taxon>
        <taxon>Euteleostomi</taxon>
        <taxon>Actinopterygii</taxon>
        <taxon>Neopterygii</taxon>
        <taxon>Teleostei</taxon>
        <taxon>Ostariophysi</taxon>
        <taxon>Cypriniformes</taxon>
        <taxon>Leuciscidae</taxon>
        <taxon>Phoxininae</taxon>
        <taxon>Phoxinus</taxon>
    </lineage>
</organism>
<feature type="compositionally biased region" description="Low complexity" evidence="8">
    <location>
        <begin position="971"/>
        <end position="986"/>
    </location>
</feature>
<feature type="compositionally biased region" description="Basic and acidic residues" evidence="8">
    <location>
        <begin position="807"/>
        <end position="900"/>
    </location>
</feature>
<dbReference type="GO" id="GO:0042981">
    <property type="term" value="P:regulation of apoptotic process"/>
    <property type="evidence" value="ECO:0007669"/>
    <property type="project" value="TreeGrafter"/>
</dbReference>
<protein>
    <recommendedName>
        <fullName evidence="2">ubiquitinyl hydrolase 1</fullName>
        <ecNumber evidence="2">3.4.19.12</ecNumber>
    </recommendedName>
</protein>
<evidence type="ECO:0000313" key="11">
    <source>
        <dbReference type="Proteomes" id="UP001364617"/>
    </source>
</evidence>
<dbReference type="InterPro" id="IPR018200">
    <property type="entry name" value="USP_CS"/>
</dbReference>
<evidence type="ECO:0000256" key="7">
    <source>
        <dbReference type="ARBA" id="ARBA00022807"/>
    </source>
</evidence>
<feature type="compositionally biased region" description="Low complexity" evidence="8">
    <location>
        <begin position="684"/>
        <end position="697"/>
    </location>
</feature>
<dbReference type="InterPro" id="IPR050164">
    <property type="entry name" value="Peptidase_C19"/>
</dbReference>
<feature type="region of interest" description="Disordered" evidence="8">
    <location>
        <begin position="500"/>
        <end position="900"/>
    </location>
</feature>
<feature type="compositionally biased region" description="Basic residues" evidence="8">
    <location>
        <begin position="1038"/>
        <end position="1050"/>
    </location>
</feature>
<dbReference type="InterPro" id="IPR001394">
    <property type="entry name" value="Peptidase_C19_UCH"/>
</dbReference>
<dbReference type="EMBL" id="JAYKXH010000019">
    <property type="protein sequence ID" value="KAK7134536.1"/>
    <property type="molecule type" value="Genomic_DNA"/>
</dbReference>
<keyword evidence="5" id="KW-0833">Ubl conjugation pathway</keyword>
<dbReference type="GO" id="GO:0016579">
    <property type="term" value="P:protein deubiquitination"/>
    <property type="evidence" value="ECO:0007669"/>
    <property type="project" value="InterPro"/>
</dbReference>
<evidence type="ECO:0000256" key="8">
    <source>
        <dbReference type="SAM" id="MobiDB-lite"/>
    </source>
</evidence>
<dbReference type="PROSITE" id="PS50235">
    <property type="entry name" value="USP_3"/>
    <property type="match status" value="1"/>
</dbReference>
<feature type="compositionally biased region" description="Basic and acidic residues" evidence="8">
    <location>
        <begin position="1"/>
        <end position="17"/>
    </location>
</feature>
<feature type="compositionally biased region" description="Low complexity" evidence="8">
    <location>
        <begin position="552"/>
        <end position="574"/>
    </location>
</feature>
<feature type="compositionally biased region" description="Polar residues" evidence="8">
    <location>
        <begin position="709"/>
        <end position="729"/>
    </location>
</feature>
<dbReference type="PROSITE" id="PS00972">
    <property type="entry name" value="USP_1"/>
    <property type="match status" value="1"/>
</dbReference>
<dbReference type="InterPro" id="IPR028889">
    <property type="entry name" value="USP"/>
</dbReference>
<dbReference type="GO" id="GO:0006508">
    <property type="term" value="P:proteolysis"/>
    <property type="evidence" value="ECO:0007669"/>
    <property type="project" value="UniProtKB-KW"/>
</dbReference>
<dbReference type="PROSITE" id="PS00973">
    <property type="entry name" value="USP_2"/>
    <property type="match status" value="1"/>
</dbReference>
<dbReference type="Gene3D" id="3.90.70.10">
    <property type="entry name" value="Cysteine proteinases"/>
    <property type="match status" value="1"/>
</dbReference>
<keyword evidence="6" id="KW-0378">Hydrolase</keyword>
<feature type="region of interest" description="Disordered" evidence="8">
    <location>
        <begin position="938"/>
        <end position="1111"/>
    </location>
</feature>
<evidence type="ECO:0000259" key="9">
    <source>
        <dbReference type="PROSITE" id="PS50235"/>
    </source>
</evidence>
<comment type="catalytic activity">
    <reaction evidence="1">
        <text>Thiol-dependent hydrolysis of ester, thioester, amide, peptide and isopeptide bonds formed by the C-terminal Gly of ubiquitin (a 76-residue protein attached to proteins as an intracellular targeting signal).</text>
        <dbReference type="EC" id="3.4.19.12"/>
    </reaction>
</comment>
<dbReference type="PANTHER" id="PTHR24006:SF727">
    <property type="entry name" value="UBIQUITIN CARBOXYL-TERMINAL HYDROLASE 42"/>
    <property type="match status" value="1"/>
</dbReference>
<dbReference type="FunFam" id="3.90.70.10:FF:000016">
    <property type="entry name" value="Ubiquitin carboxyl-terminal hydrolase 36"/>
    <property type="match status" value="1"/>
</dbReference>
<keyword evidence="4" id="KW-0645">Protease</keyword>
<evidence type="ECO:0000256" key="1">
    <source>
        <dbReference type="ARBA" id="ARBA00000707"/>
    </source>
</evidence>
<proteinExistence type="predicted"/>
<dbReference type="Pfam" id="PF00443">
    <property type="entry name" value="UCH"/>
    <property type="match status" value="1"/>
</dbReference>
<dbReference type="PANTHER" id="PTHR24006">
    <property type="entry name" value="UBIQUITIN CARBOXYL-TERMINAL HYDROLASE"/>
    <property type="match status" value="1"/>
</dbReference>
<comment type="caution">
    <text evidence="10">The sequence shown here is derived from an EMBL/GenBank/DDBJ whole genome shotgun (WGS) entry which is preliminary data.</text>
</comment>
<feature type="region of interest" description="Disordered" evidence="8">
    <location>
        <begin position="1"/>
        <end position="43"/>
    </location>
</feature>
<feature type="domain" description="USP" evidence="9">
    <location>
        <begin position="114"/>
        <end position="414"/>
    </location>
</feature>
<feature type="compositionally biased region" description="Basic and acidic residues" evidence="8">
    <location>
        <begin position="998"/>
        <end position="1008"/>
    </location>
</feature>
<reference evidence="10 11" key="1">
    <citation type="submission" date="2024-02" db="EMBL/GenBank/DDBJ databases">
        <title>Chromosome-level genome assembly of the Eurasian Minnow (Phoxinus phoxinus).</title>
        <authorList>
            <person name="Oriowo T.O."/>
            <person name="Martin S."/>
            <person name="Stange M."/>
            <person name="Chrysostomakis Y."/>
            <person name="Brown T."/>
            <person name="Winkler S."/>
            <person name="Kukowka S."/>
            <person name="Myers E.W."/>
            <person name="Bohne A."/>
        </authorList>
    </citation>
    <scope>NUCLEOTIDE SEQUENCE [LARGE SCALE GENOMIC DNA]</scope>
    <source>
        <strain evidence="10">ZFMK-TIS-60720</strain>
        <tissue evidence="10">Whole Organism</tissue>
    </source>
</reference>
<feature type="compositionally biased region" description="Low complexity" evidence="8">
    <location>
        <begin position="34"/>
        <end position="43"/>
    </location>
</feature>
<dbReference type="Proteomes" id="UP001364617">
    <property type="component" value="Unassembled WGS sequence"/>
</dbReference>
<accession>A0AAN9CET8</accession>
<dbReference type="GO" id="GO:0004843">
    <property type="term" value="F:cysteine-type deubiquitinase activity"/>
    <property type="evidence" value="ECO:0007669"/>
    <property type="project" value="UniProtKB-EC"/>
</dbReference>
<keyword evidence="7" id="KW-0788">Thiol protease</keyword>
<evidence type="ECO:0000256" key="6">
    <source>
        <dbReference type="ARBA" id="ARBA00022801"/>
    </source>
</evidence>
<dbReference type="GO" id="GO:0005634">
    <property type="term" value="C:nucleus"/>
    <property type="evidence" value="ECO:0007669"/>
    <property type="project" value="TreeGrafter"/>
</dbReference>
<sequence length="1172" mass="129998">MTIVDKPPEKSDLESVRCKHSSSLTPFSSRDMESSSSSWSVGPSATELSRAKTACMTSTIGATVNGSNNTALQVERPREQVVMNSGDGIALPQKVLFSAERLCLKWNQGHRIGAGLHNLGNTCFLNSTLQCLTYTAPLANYMLTREHSKTCHEPGFCMMCTMQNHIIQVFANSGNVIKPISVLNELKRIGKHFRFGSQEDAHEFLRYTVDAMQKSCLPGNKLDRQTQATTFVHQIFGGYLRSRVKCLNCKAVSDTFDPFLDISLEIKTAQTLTKAFEQFVKPEQLDGDNAYKCSKCKKMVTASKRFTIHRSSNVLTVSLKRFTNFNGGKITKDVRYTEYLDLRPFMSQSHGEPQIYALYAVLVHSGFSCHAGHYYCYIKASNGQWYQMNDSSVSLSDIRTVLNQQAYLLFYIRSPDVKNGSDFSQMNHTPGQSSPRPSIPIKMNGPQYTSTSFIGPQLPPHMLKNSSYINGNGSSKEYHGCSKPNRSFCGVTKIGSGQSHSFSSASASASSSSSLVRPTGIPDSSKRPKLTFLIGQGKPVRPAQTQSSPNCSLSSASHPQPTSSSTSMSTSGFPQVKQVNGTHSGASFLVPYGQESSEESDQEAGALENGLAKPHLAPEINNGNGVKDDAQSHNSSSLPQLTSKTNGSNGFHVCESGSEPAHKSQNGLPKANGFNHTDKVMGTSHSSSKISNASDSSGLQFSLKCENDAPSSKLPSTDDQPCSSPSTKRMNPPSDALSQSGVHVESAPASNASLVSKTADTDLHFQTASKVESIPSHATHTPAGTSDHHASNSLNLHSGDGHTSPHRLKEVFRCSEGESKESKPSHLDKFGSGDGQRVGEDGNKISERPHFSSPLKDRDRYRHHREYSERSRSRYGYSHRDSRPVRERSSSRDRHHRDREVERHWDRFSHHRREHHHSQRRPREERNWSRDRRFVSESYRPSGHHNRDGYSSHSNRGVEGTHGRMAHTVNSSKSRPSSSRSLSPLSGHNKRKRSPSFDARESSDECRAKKSKKKKRNKDKHRHSERDPSEGNEDSSSKKHKKKKKKKKRRREDEEERPHTGRDIAPRREEHDTRARNGAERGSQHHSSESLNNVHQDHMEGQPQLNGQKANGCYSGSELDLCHTGIEKDVKYKHFDHATTVNSAKTLSNGNGDVDGVYHRTLSDVEEVTRPH</sequence>
<dbReference type="GO" id="GO:0005829">
    <property type="term" value="C:cytosol"/>
    <property type="evidence" value="ECO:0007669"/>
    <property type="project" value="TreeGrafter"/>
</dbReference>
<feature type="compositionally biased region" description="Low complexity" evidence="8">
    <location>
        <begin position="500"/>
        <end position="514"/>
    </location>
</feature>
<feature type="compositionally biased region" description="Basic and acidic residues" evidence="8">
    <location>
        <begin position="1056"/>
        <end position="1088"/>
    </location>
</feature>
<dbReference type="SUPFAM" id="SSF54001">
    <property type="entry name" value="Cysteine proteinases"/>
    <property type="match status" value="1"/>
</dbReference>
<evidence type="ECO:0000313" key="10">
    <source>
        <dbReference type="EMBL" id="KAK7134536.1"/>
    </source>
</evidence>
<evidence type="ECO:0000256" key="5">
    <source>
        <dbReference type="ARBA" id="ARBA00022786"/>
    </source>
</evidence>
<dbReference type="InterPro" id="IPR038765">
    <property type="entry name" value="Papain-like_cys_pep_sf"/>
</dbReference>
<dbReference type="EC" id="3.4.19.12" evidence="2"/>
<feature type="compositionally biased region" description="Polar residues" evidence="8">
    <location>
        <begin position="632"/>
        <end position="649"/>
    </location>
</feature>
<feature type="compositionally biased region" description="Polar residues" evidence="8">
    <location>
        <begin position="748"/>
        <end position="784"/>
    </location>
</feature>
<keyword evidence="3" id="KW-0597">Phosphoprotein</keyword>
<feature type="compositionally biased region" description="Basic residues" evidence="8">
    <location>
        <begin position="1009"/>
        <end position="1021"/>
    </location>
</feature>
<dbReference type="CDD" id="cd02661">
    <property type="entry name" value="Peptidase_C19E"/>
    <property type="match status" value="1"/>
</dbReference>
<dbReference type="AlphaFoldDB" id="A0AAN9CET8"/>
<evidence type="ECO:0000256" key="3">
    <source>
        <dbReference type="ARBA" id="ARBA00022553"/>
    </source>
</evidence>
<gene>
    <name evidence="10" type="ORF">R3I93_017835</name>
</gene>
<keyword evidence="11" id="KW-1185">Reference proteome</keyword>